<evidence type="ECO:0000313" key="3">
    <source>
        <dbReference type="EMBL" id="MDO6356637.1"/>
    </source>
</evidence>
<evidence type="ECO:0000313" key="5">
    <source>
        <dbReference type="Proteomes" id="UP000095657"/>
    </source>
</evidence>
<dbReference type="EMBL" id="CZBL01000018">
    <property type="protein sequence ID" value="CUQ48067.1"/>
    <property type="molecule type" value="Genomic_DNA"/>
</dbReference>
<gene>
    <name evidence="1" type="ORF">ERS852494_03133</name>
    <name evidence="2" type="ORF">ERS852558_03678</name>
    <name evidence="4" type="ORF">NXW23_09030</name>
    <name evidence="3" type="ORF">Q4469_02840</name>
</gene>
<dbReference type="AlphaFoldDB" id="A0A174R8R9"/>
<evidence type="ECO:0000313" key="4">
    <source>
        <dbReference type="EMBL" id="UVQ98433.1"/>
    </source>
</evidence>
<dbReference type="EMBL" id="CZAI01000007">
    <property type="protein sequence ID" value="CUP80541.1"/>
    <property type="molecule type" value="Genomic_DNA"/>
</dbReference>
<name>A0A174R8R9_9BACE</name>
<dbReference type="Proteomes" id="UP000095657">
    <property type="component" value="Unassembled WGS sequence"/>
</dbReference>
<dbReference type="STRING" id="47678.ERS852494_03133"/>
<sequence length="48" mass="5490">MGLKEIETPNAMISYFAEQLGPLIEKSEIKQPTYLYWELMRKAGSGNL</sequence>
<evidence type="ECO:0000313" key="6">
    <source>
        <dbReference type="Proteomes" id="UP000095725"/>
    </source>
</evidence>
<dbReference type="EMBL" id="JAUONL010000002">
    <property type="protein sequence ID" value="MDO6356637.1"/>
    <property type="molecule type" value="Genomic_DNA"/>
</dbReference>
<dbReference type="Proteomes" id="UP000095725">
    <property type="component" value="Unassembled WGS sequence"/>
</dbReference>
<dbReference type="Proteomes" id="UP001060260">
    <property type="component" value="Chromosome"/>
</dbReference>
<evidence type="ECO:0000313" key="2">
    <source>
        <dbReference type="EMBL" id="CUQ48067.1"/>
    </source>
</evidence>
<reference evidence="4" key="2">
    <citation type="submission" date="2022-08" db="EMBL/GenBank/DDBJ databases">
        <title>Genome Sequencing of Bacteroides fragilis Group Isolates with Nanopore Technology.</title>
        <authorList>
            <person name="Tisza M.J."/>
            <person name="Smith D."/>
            <person name="Dekker J.P."/>
        </authorList>
    </citation>
    <scope>NUCLEOTIDE SEQUENCE</scope>
    <source>
        <strain evidence="4">BFG-474</strain>
    </source>
</reference>
<proteinExistence type="predicted"/>
<dbReference type="Proteomes" id="UP001170023">
    <property type="component" value="Unassembled WGS sequence"/>
</dbReference>
<dbReference type="RefSeq" id="WP_005679443.1">
    <property type="nucleotide sequence ID" value="NZ_CABMOQ010000005.1"/>
</dbReference>
<organism evidence="1 5">
    <name type="scientific">Bacteroides caccae</name>
    <dbReference type="NCBI Taxonomy" id="47678"/>
    <lineage>
        <taxon>Bacteria</taxon>
        <taxon>Pseudomonadati</taxon>
        <taxon>Bacteroidota</taxon>
        <taxon>Bacteroidia</taxon>
        <taxon>Bacteroidales</taxon>
        <taxon>Bacteroidaceae</taxon>
        <taxon>Bacteroides</taxon>
    </lineage>
</organism>
<accession>A0A174R8R9</accession>
<evidence type="ECO:0000313" key="1">
    <source>
        <dbReference type="EMBL" id="CUP80541.1"/>
    </source>
</evidence>
<reference evidence="5 6" key="1">
    <citation type="submission" date="2015-09" db="EMBL/GenBank/DDBJ databases">
        <authorList>
            <consortium name="Pathogen Informatics"/>
        </authorList>
    </citation>
    <scope>NUCLEOTIDE SEQUENCE [LARGE SCALE GENOMIC DNA]</scope>
    <source>
        <strain evidence="1 5">2789STDY5834880</strain>
        <strain evidence="2 6">2789STDY5834946</strain>
    </source>
</reference>
<reference evidence="3" key="3">
    <citation type="submission" date="2023-07" db="EMBL/GenBank/DDBJ databases">
        <title>Whole Genome Sequencing of Colonoscopy isolates.</title>
        <authorList>
            <person name="Surve S.V."/>
            <person name="Valls R.A."/>
            <person name="Barrak K.E."/>
            <person name="Gardner T.B."/>
            <person name="O'Toole G.A."/>
        </authorList>
    </citation>
    <scope>NUCLEOTIDE SEQUENCE</scope>
    <source>
        <strain evidence="3">GP0119</strain>
    </source>
</reference>
<protein>
    <submittedName>
        <fullName evidence="1">Uncharacterized protein</fullName>
    </submittedName>
</protein>
<dbReference type="GeneID" id="75113447"/>
<dbReference type="EMBL" id="CP103166">
    <property type="protein sequence ID" value="UVQ98433.1"/>
    <property type="molecule type" value="Genomic_DNA"/>
</dbReference>